<evidence type="ECO:0000313" key="2">
    <source>
        <dbReference type="Proteomes" id="UP000189739"/>
    </source>
</evidence>
<protein>
    <submittedName>
        <fullName evidence="1">Uncharacterized protein</fullName>
    </submittedName>
</protein>
<dbReference type="EMBL" id="MBTF01000034">
    <property type="protein sequence ID" value="OOQ58160.1"/>
    <property type="molecule type" value="Genomic_DNA"/>
</dbReference>
<sequence>MCDAKVLSQRGLTVISRCSECRCVFIWNHNLILSFSPEQFMQFKDFANDLDFTGHSFPFPDGQERMVMRTPTNDIQFTFTTDEWDDFHAAMDEAAYMQEVYSLMDSPRIR</sequence>
<accession>A0A1S9PB22</accession>
<comment type="caution">
    <text evidence="1">The sequence shown here is derived from an EMBL/GenBank/DDBJ whole genome shotgun (WGS) entry which is preliminary data.</text>
</comment>
<gene>
    <name evidence="1" type="ORF">BC343_10950</name>
</gene>
<organism evidence="1 2">
    <name type="scientific">Mucilaginibacter pedocola</name>
    <dbReference type="NCBI Taxonomy" id="1792845"/>
    <lineage>
        <taxon>Bacteria</taxon>
        <taxon>Pseudomonadati</taxon>
        <taxon>Bacteroidota</taxon>
        <taxon>Sphingobacteriia</taxon>
        <taxon>Sphingobacteriales</taxon>
        <taxon>Sphingobacteriaceae</taxon>
        <taxon>Mucilaginibacter</taxon>
    </lineage>
</organism>
<keyword evidence="2" id="KW-1185">Reference proteome</keyword>
<evidence type="ECO:0000313" key="1">
    <source>
        <dbReference type="EMBL" id="OOQ58160.1"/>
    </source>
</evidence>
<dbReference type="RefSeq" id="WP_238381827.1">
    <property type="nucleotide sequence ID" value="NZ_MBTF01000034.1"/>
</dbReference>
<proteinExistence type="predicted"/>
<dbReference type="AlphaFoldDB" id="A0A1S9PB22"/>
<reference evidence="1 2" key="1">
    <citation type="submission" date="2016-07" db="EMBL/GenBank/DDBJ databases">
        <title>Genomic analysis of zinc-resistant bacterium Mucilaginibacter pedocola TBZ30.</title>
        <authorList>
            <person name="Huang J."/>
            <person name="Tang J."/>
        </authorList>
    </citation>
    <scope>NUCLEOTIDE SEQUENCE [LARGE SCALE GENOMIC DNA]</scope>
    <source>
        <strain evidence="1 2">TBZ30</strain>
    </source>
</reference>
<dbReference type="Pfam" id="PF20391">
    <property type="entry name" value="DUF6686"/>
    <property type="match status" value="1"/>
</dbReference>
<dbReference type="Proteomes" id="UP000189739">
    <property type="component" value="Unassembled WGS sequence"/>
</dbReference>
<dbReference type="InterPro" id="IPR046508">
    <property type="entry name" value="DUF6686"/>
</dbReference>
<name>A0A1S9PB22_9SPHI</name>